<keyword evidence="2 4" id="KW-0012">Acyltransferase</keyword>
<evidence type="ECO:0000313" key="5">
    <source>
        <dbReference type="Proteomes" id="UP001602013"/>
    </source>
</evidence>
<organism evidence="4 5">
    <name type="scientific">Microtetraspora malaysiensis</name>
    <dbReference type="NCBI Taxonomy" id="161358"/>
    <lineage>
        <taxon>Bacteria</taxon>
        <taxon>Bacillati</taxon>
        <taxon>Actinomycetota</taxon>
        <taxon>Actinomycetes</taxon>
        <taxon>Streptosporangiales</taxon>
        <taxon>Streptosporangiaceae</taxon>
        <taxon>Microtetraspora</taxon>
    </lineage>
</organism>
<evidence type="ECO:0000256" key="1">
    <source>
        <dbReference type="ARBA" id="ARBA00022679"/>
    </source>
</evidence>
<sequence length="183" mass="19753">MTYDVDRCDGVRSATLAAGLEIRPMYSADAAEVLAVYQAGLDTGQASFETTVPSWEIFDASKLAHPRLVVVEVETGRVAGWAAASPVSVRPVYAGVVEHSIYIHPAWRGHGIGRALLSAFIAASEEAGIWTIQSGIFLENAASLALHQSLGFRIVGTRERVGRHHGVWRDVLMLERRSSVTGV</sequence>
<dbReference type="Proteomes" id="UP001602013">
    <property type="component" value="Unassembled WGS sequence"/>
</dbReference>
<dbReference type="Gene3D" id="3.40.630.30">
    <property type="match status" value="1"/>
</dbReference>
<name>A0ABW6SY36_9ACTN</name>
<dbReference type="PANTHER" id="PTHR43072:SF23">
    <property type="entry name" value="UPF0039 PROTEIN C11D3.02C"/>
    <property type="match status" value="1"/>
</dbReference>
<keyword evidence="5" id="KW-1185">Reference proteome</keyword>
<proteinExistence type="predicted"/>
<keyword evidence="1 4" id="KW-0808">Transferase</keyword>
<accession>A0ABW6SY36</accession>
<protein>
    <submittedName>
        <fullName evidence="4">GNAT family N-acetyltransferase</fullName>
        <ecNumber evidence="4">2.3.-.-</ecNumber>
    </submittedName>
</protein>
<dbReference type="PROSITE" id="PS51186">
    <property type="entry name" value="GNAT"/>
    <property type="match status" value="1"/>
</dbReference>
<feature type="domain" description="N-acetyltransferase" evidence="3">
    <location>
        <begin position="20"/>
        <end position="178"/>
    </location>
</feature>
<dbReference type="InterPro" id="IPR016181">
    <property type="entry name" value="Acyl_CoA_acyltransferase"/>
</dbReference>
<gene>
    <name evidence="4" type="ORF">ACFYXI_30495</name>
</gene>
<dbReference type="RefSeq" id="WP_387416199.1">
    <property type="nucleotide sequence ID" value="NZ_JBIASD010000025.1"/>
</dbReference>
<dbReference type="EC" id="2.3.-.-" evidence="4"/>
<evidence type="ECO:0000256" key="2">
    <source>
        <dbReference type="ARBA" id="ARBA00023315"/>
    </source>
</evidence>
<dbReference type="Pfam" id="PF00583">
    <property type="entry name" value="Acetyltransf_1"/>
    <property type="match status" value="1"/>
</dbReference>
<evidence type="ECO:0000259" key="3">
    <source>
        <dbReference type="PROSITE" id="PS51186"/>
    </source>
</evidence>
<dbReference type="InterPro" id="IPR000182">
    <property type="entry name" value="GNAT_dom"/>
</dbReference>
<dbReference type="EMBL" id="JBIASD010000025">
    <property type="protein sequence ID" value="MFF3669925.1"/>
    <property type="molecule type" value="Genomic_DNA"/>
</dbReference>
<dbReference type="PANTHER" id="PTHR43072">
    <property type="entry name" value="N-ACETYLTRANSFERASE"/>
    <property type="match status" value="1"/>
</dbReference>
<dbReference type="CDD" id="cd04301">
    <property type="entry name" value="NAT_SF"/>
    <property type="match status" value="1"/>
</dbReference>
<reference evidence="4 5" key="1">
    <citation type="submission" date="2024-10" db="EMBL/GenBank/DDBJ databases">
        <title>The Natural Products Discovery Center: Release of the First 8490 Sequenced Strains for Exploring Actinobacteria Biosynthetic Diversity.</title>
        <authorList>
            <person name="Kalkreuter E."/>
            <person name="Kautsar S.A."/>
            <person name="Yang D."/>
            <person name="Bader C.D."/>
            <person name="Teijaro C.N."/>
            <person name="Fluegel L."/>
            <person name="Davis C.M."/>
            <person name="Simpson J.R."/>
            <person name="Lauterbach L."/>
            <person name="Steele A.D."/>
            <person name="Gui C."/>
            <person name="Meng S."/>
            <person name="Li G."/>
            <person name="Viehrig K."/>
            <person name="Ye F."/>
            <person name="Su P."/>
            <person name="Kiefer A.F."/>
            <person name="Nichols A."/>
            <person name="Cepeda A.J."/>
            <person name="Yan W."/>
            <person name="Fan B."/>
            <person name="Jiang Y."/>
            <person name="Adhikari A."/>
            <person name="Zheng C.-J."/>
            <person name="Schuster L."/>
            <person name="Cowan T.M."/>
            <person name="Smanski M.J."/>
            <person name="Chevrette M.G."/>
            <person name="De Carvalho L.P.S."/>
            <person name="Shen B."/>
        </authorList>
    </citation>
    <scope>NUCLEOTIDE SEQUENCE [LARGE SCALE GENOMIC DNA]</scope>
    <source>
        <strain evidence="4 5">NPDC002173</strain>
    </source>
</reference>
<evidence type="ECO:0000313" key="4">
    <source>
        <dbReference type="EMBL" id="MFF3669925.1"/>
    </source>
</evidence>
<dbReference type="SUPFAM" id="SSF55729">
    <property type="entry name" value="Acyl-CoA N-acyltransferases (Nat)"/>
    <property type="match status" value="1"/>
</dbReference>
<dbReference type="GO" id="GO:0016746">
    <property type="term" value="F:acyltransferase activity"/>
    <property type="evidence" value="ECO:0007669"/>
    <property type="project" value="UniProtKB-KW"/>
</dbReference>
<comment type="caution">
    <text evidence="4">The sequence shown here is derived from an EMBL/GenBank/DDBJ whole genome shotgun (WGS) entry which is preliminary data.</text>
</comment>